<evidence type="ECO:0008006" key="4">
    <source>
        <dbReference type="Google" id="ProtNLM"/>
    </source>
</evidence>
<dbReference type="EMBL" id="FVZE01000006">
    <property type="protein sequence ID" value="SLK07028.1"/>
    <property type="molecule type" value="Genomic_DNA"/>
</dbReference>
<dbReference type="RefSeq" id="WP_079731263.1">
    <property type="nucleotide sequence ID" value="NZ_FVZE01000006.1"/>
</dbReference>
<protein>
    <recommendedName>
        <fullName evidence="4">DUF4142 domain-containing protein</fullName>
    </recommendedName>
</protein>
<dbReference type="Proteomes" id="UP000190989">
    <property type="component" value="Unassembled WGS sequence"/>
</dbReference>
<gene>
    <name evidence="2" type="ORF">SAMN06295987_106132</name>
</gene>
<sequence length="178" mass="18161">MIRATASLLLSAALPVALAACSTTSGYPSLGQRDIERIGGSATPVAAEQTPEEPALPPANTDLVTRLDGLVAAAQETDTQFREQQGSAERAVAGAAGAAVTSDSWATAQIALAALESRRGATVAPLAELDTLYAEARDAAPLELSPSAEAIERARAQVSDIVARQDSVIAGLAARLRS</sequence>
<name>A0A1U6IG62_9SPHN</name>
<accession>A0A1U6IG62</accession>
<keyword evidence="1" id="KW-0732">Signal</keyword>
<dbReference type="AlphaFoldDB" id="A0A1U6IG62"/>
<organism evidence="2 3">
    <name type="scientific">Novosphingobium mathurense</name>
    <dbReference type="NCBI Taxonomy" id="428990"/>
    <lineage>
        <taxon>Bacteria</taxon>
        <taxon>Pseudomonadati</taxon>
        <taxon>Pseudomonadota</taxon>
        <taxon>Alphaproteobacteria</taxon>
        <taxon>Sphingomonadales</taxon>
        <taxon>Sphingomonadaceae</taxon>
        <taxon>Novosphingobium</taxon>
    </lineage>
</organism>
<keyword evidence="3" id="KW-1185">Reference proteome</keyword>
<evidence type="ECO:0000313" key="3">
    <source>
        <dbReference type="Proteomes" id="UP000190989"/>
    </source>
</evidence>
<dbReference type="PROSITE" id="PS51257">
    <property type="entry name" value="PROKAR_LIPOPROTEIN"/>
    <property type="match status" value="1"/>
</dbReference>
<dbReference type="STRING" id="428990.SAMN06295987_106132"/>
<feature type="chain" id="PRO_5012120546" description="DUF4142 domain-containing protein" evidence="1">
    <location>
        <begin position="20"/>
        <end position="178"/>
    </location>
</feature>
<reference evidence="3" key="1">
    <citation type="submission" date="2017-02" db="EMBL/GenBank/DDBJ databases">
        <authorList>
            <person name="Varghese N."/>
            <person name="Submissions S."/>
        </authorList>
    </citation>
    <scope>NUCLEOTIDE SEQUENCE [LARGE SCALE GENOMIC DNA]</scope>
    <source>
        <strain evidence="3">SM117</strain>
    </source>
</reference>
<evidence type="ECO:0000256" key="1">
    <source>
        <dbReference type="SAM" id="SignalP"/>
    </source>
</evidence>
<proteinExistence type="predicted"/>
<feature type="signal peptide" evidence="1">
    <location>
        <begin position="1"/>
        <end position="19"/>
    </location>
</feature>
<evidence type="ECO:0000313" key="2">
    <source>
        <dbReference type="EMBL" id="SLK07028.1"/>
    </source>
</evidence>